<comment type="caution">
    <text evidence="2">The sequence shown here is derived from an EMBL/GenBank/DDBJ whole genome shotgun (WGS) entry which is preliminary data.</text>
</comment>
<evidence type="ECO:0000313" key="3">
    <source>
        <dbReference type="Proteomes" id="UP001165063"/>
    </source>
</evidence>
<name>A0A9W6Z612_AMBMO</name>
<evidence type="ECO:0000256" key="1">
    <source>
        <dbReference type="SAM" id="MobiDB-lite"/>
    </source>
</evidence>
<proteinExistence type="predicted"/>
<dbReference type="Proteomes" id="UP001165063">
    <property type="component" value="Unassembled WGS sequence"/>
</dbReference>
<feature type="region of interest" description="Disordered" evidence="1">
    <location>
        <begin position="106"/>
        <end position="132"/>
    </location>
</feature>
<feature type="region of interest" description="Disordered" evidence="1">
    <location>
        <begin position="1"/>
        <end position="22"/>
    </location>
</feature>
<reference evidence="2" key="1">
    <citation type="submission" date="2023-04" db="EMBL/GenBank/DDBJ databases">
        <title>Ambrosiozyma monospora NBRC 1965.</title>
        <authorList>
            <person name="Ichikawa N."/>
            <person name="Sato H."/>
            <person name="Tonouchi N."/>
        </authorList>
    </citation>
    <scope>NUCLEOTIDE SEQUENCE</scope>
    <source>
        <strain evidence="2">NBRC 1965</strain>
    </source>
</reference>
<organism evidence="2 3">
    <name type="scientific">Ambrosiozyma monospora</name>
    <name type="common">Yeast</name>
    <name type="synonym">Endomycopsis monosporus</name>
    <dbReference type="NCBI Taxonomy" id="43982"/>
    <lineage>
        <taxon>Eukaryota</taxon>
        <taxon>Fungi</taxon>
        <taxon>Dikarya</taxon>
        <taxon>Ascomycota</taxon>
        <taxon>Saccharomycotina</taxon>
        <taxon>Pichiomycetes</taxon>
        <taxon>Pichiales</taxon>
        <taxon>Pichiaceae</taxon>
        <taxon>Ambrosiozyma</taxon>
    </lineage>
</organism>
<feature type="compositionally biased region" description="Polar residues" evidence="1">
    <location>
        <begin position="1"/>
        <end position="10"/>
    </location>
</feature>
<gene>
    <name evidence="2" type="ORF">Amon01_000735000</name>
</gene>
<protein>
    <submittedName>
        <fullName evidence="2">Unnamed protein product</fullName>
    </submittedName>
</protein>
<accession>A0A9W6Z612</accession>
<sequence>MESETETVTVSDDGMGTNLRLSWSDEMTTPKLPDEYLNIVLGNATVNANANSIGNGDSQGQQSQHPVQPQSQLHSNANTSLNYHCVSGLEKLAETYIITRIHYSSTRQSSTNNKKTNGEQLHTKQQQQQQRQDQFISNEFDGDQDQNQIQNTEGSFSSSATSTLTYLLKDKTSGEQFILNFMPSRTVGCLARCANTYYITSGLNPRKLKSQWNDEITRWW</sequence>
<feature type="region of interest" description="Disordered" evidence="1">
    <location>
        <begin position="50"/>
        <end position="74"/>
    </location>
</feature>
<feature type="compositionally biased region" description="Polar residues" evidence="1">
    <location>
        <begin position="106"/>
        <end position="124"/>
    </location>
</feature>
<evidence type="ECO:0000313" key="2">
    <source>
        <dbReference type="EMBL" id="GMG52712.1"/>
    </source>
</evidence>
<dbReference type="AlphaFoldDB" id="A0A9W6Z612"/>
<feature type="compositionally biased region" description="Low complexity" evidence="1">
    <location>
        <begin position="58"/>
        <end position="74"/>
    </location>
</feature>
<keyword evidence="3" id="KW-1185">Reference proteome</keyword>
<dbReference type="EMBL" id="BSXU01005342">
    <property type="protein sequence ID" value="GMG52712.1"/>
    <property type="molecule type" value="Genomic_DNA"/>
</dbReference>